<evidence type="ECO:0000313" key="3">
    <source>
        <dbReference type="Proteomes" id="UP000632886"/>
    </source>
</evidence>
<dbReference type="EMBL" id="WBNK01003396">
    <property type="protein sequence ID" value="NXX99409.1"/>
    <property type="molecule type" value="Genomic_DNA"/>
</dbReference>
<protein>
    <submittedName>
        <fullName evidence="2">MTMRB protein</fullName>
    </submittedName>
</protein>
<dbReference type="AlphaFoldDB" id="A0A852M712"/>
<dbReference type="InterPro" id="IPR022587">
    <property type="entry name" value="MTMR12-like_C"/>
</dbReference>
<dbReference type="Pfam" id="PF12578">
    <property type="entry name" value="3-PAP"/>
    <property type="match status" value="1"/>
</dbReference>
<gene>
    <name evidence="2" type="primary">Mtmr11</name>
    <name evidence="2" type="ORF">CENBEN_R14609</name>
</gene>
<feature type="domain" description="Myotubularin-related 12-like C-terminal" evidence="1">
    <location>
        <begin position="30"/>
        <end position="88"/>
    </location>
</feature>
<evidence type="ECO:0000313" key="2">
    <source>
        <dbReference type="EMBL" id="NXX99409.1"/>
    </source>
</evidence>
<feature type="non-terminal residue" evidence="2">
    <location>
        <position position="1"/>
    </location>
</feature>
<evidence type="ECO:0000259" key="1">
    <source>
        <dbReference type="Pfam" id="PF12578"/>
    </source>
</evidence>
<accession>A0A852M712</accession>
<sequence length="92" mass="10141">WRSSRPVPRLSRWVPSLENLGGSLGGSRPPIALPGLLLPCAAGPSVRLWRRCYLRGLPETQRGRFPPSPAGLAEELLLLQDRLRAWRPGGSH</sequence>
<name>A0A852M712_9AVES</name>
<organism evidence="2 3">
    <name type="scientific">Centropus bengalensis</name>
    <name type="common">lesser coucal</name>
    <dbReference type="NCBI Taxonomy" id="1463675"/>
    <lineage>
        <taxon>Eukaryota</taxon>
        <taxon>Metazoa</taxon>
        <taxon>Chordata</taxon>
        <taxon>Craniata</taxon>
        <taxon>Vertebrata</taxon>
        <taxon>Euteleostomi</taxon>
        <taxon>Archelosauria</taxon>
        <taxon>Archosauria</taxon>
        <taxon>Dinosauria</taxon>
        <taxon>Saurischia</taxon>
        <taxon>Theropoda</taxon>
        <taxon>Coelurosauria</taxon>
        <taxon>Aves</taxon>
        <taxon>Neognathae</taxon>
        <taxon>Neoaves</taxon>
        <taxon>Otidimorphae</taxon>
        <taxon>Cuculiformes</taxon>
        <taxon>Centropidae</taxon>
        <taxon>Centropus</taxon>
    </lineage>
</organism>
<proteinExistence type="predicted"/>
<reference evidence="2 3" key="1">
    <citation type="submission" date="2020-02" db="EMBL/GenBank/DDBJ databases">
        <title>Bird 10,000 Genomes (B10K) Project - Family phase.</title>
        <authorList>
            <person name="Zhang G."/>
        </authorList>
    </citation>
    <scope>NUCLEOTIDE SEQUENCE [LARGE SCALE GENOMIC DNA]</scope>
    <source>
        <strain evidence="2">B10K-DU-017-21</strain>
    </source>
</reference>
<comment type="caution">
    <text evidence="2">The sequence shown here is derived from an EMBL/GenBank/DDBJ whole genome shotgun (WGS) entry which is preliminary data.</text>
</comment>
<dbReference type="Proteomes" id="UP000632886">
    <property type="component" value="Unassembled WGS sequence"/>
</dbReference>
<keyword evidence="3" id="KW-1185">Reference proteome</keyword>
<feature type="non-terminal residue" evidence="2">
    <location>
        <position position="92"/>
    </location>
</feature>